<feature type="domain" description="Tc1-like transposase DDE" evidence="1">
    <location>
        <begin position="172"/>
        <end position="317"/>
    </location>
</feature>
<evidence type="ECO:0000259" key="1">
    <source>
        <dbReference type="Pfam" id="PF13358"/>
    </source>
</evidence>
<proteinExistence type="predicted"/>
<dbReference type="RefSeq" id="WP_059399157.1">
    <property type="nucleotide sequence ID" value="NZ_CP012915.1"/>
</dbReference>
<accession>A0A0N7I8C3</accession>
<dbReference type="InterPro" id="IPR012337">
    <property type="entry name" value="RNaseH-like_sf"/>
</dbReference>
<dbReference type="InterPro" id="IPR038717">
    <property type="entry name" value="Tc1-like_DDE_dom"/>
</dbReference>
<dbReference type="EMBL" id="CP032340">
    <property type="protein sequence ID" value="QCO10265.1"/>
    <property type="molecule type" value="Genomic_DNA"/>
</dbReference>
<dbReference type="Gene3D" id="3.30.420.10">
    <property type="entry name" value="Ribonuclease H-like superfamily/Ribonuclease H"/>
    <property type="match status" value="1"/>
</dbReference>
<dbReference type="Pfam" id="PF13565">
    <property type="entry name" value="HTH_32"/>
    <property type="match status" value="1"/>
</dbReference>
<dbReference type="Proteomes" id="UP001277471">
    <property type="component" value="Unassembled WGS sequence"/>
</dbReference>
<gene>
    <name evidence="3" type="ORF">D3868_14175</name>
    <name evidence="2" type="ORF">SIM66_09810</name>
</gene>
<geneLocation type="plasmid" evidence="3 4">
    <name>p1</name>
</geneLocation>
<reference evidence="2 5" key="2">
    <citation type="submission" date="2023-11" db="EMBL/GenBank/DDBJ databases">
        <title>MicrobeMod: A computational toolkit for identifying prokaryotic methylation and restriction-modification with nanopore sequencing.</title>
        <authorList>
            <person name="Crits-Christoph A."/>
            <person name="Kang S.C."/>
            <person name="Lee H."/>
            <person name="Ostrov N."/>
        </authorList>
    </citation>
    <scope>NUCLEOTIDE SEQUENCE [LARGE SCALE GENOMIC DNA]</scope>
    <source>
        <strain evidence="2 5">ATCC 29145</strain>
    </source>
</reference>
<protein>
    <submittedName>
        <fullName evidence="3">IS630 family transposase</fullName>
    </submittedName>
</protein>
<dbReference type="SUPFAM" id="SSF46689">
    <property type="entry name" value="Homeodomain-like"/>
    <property type="match status" value="1"/>
</dbReference>
<keyword evidence="5" id="KW-1185">Reference proteome</keyword>
<dbReference type="Pfam" id="PF13358">
    <property type="entry name" value="DDE_3"/>
    <property type="match status" value="1"/>
</dbReference>
<evidence type="ECO:0000313" key="2">
    <source>
        <dbReference type="EMBL" id="MDX5951486.1"/>
    </source>
</evidence>
<evidence type="ECO:0000313" key="5">
    <source>
        <dbReference type="Proteomes" id="UP001277471"/>
    </source>
</evidence>
<dbReference type="InterPro" id="IPR009057">
    <property type="entry name" value="Homeodomain-like_sf"/>
</dbReference>
<dbReference type="KEGG" id="abf:AMK58_15335"/>
<evidence type="ECO:0000313" key="3">
    <source>
        <dbReference type="EMBL" id="QCO10265.1"/>
    </source>
</evidence>
<dbReference type="NCBIfam" id="NF033545">
    <property type="entry name" value="transpos_IS630"/>
    <property type="match status" value="1"/>
</dbReference>
<dbReference type="Proteomes" id="UP000298774">
    <property type="component" value="Plasmid p1"/>
</dbReference>
<dbReference type="InterPro" id="IPR047655">
    <property type="entry name" value="Transpos_IS630-like"/>
</dbReference>
<dbReference type="AlphaFoldDB" id="A0A0N7I8C3"/>
<dbReference type="SUPFAM" id="SSF53098">
    <property type="entry name" value="Ribonuclease H-like"/>
    <property type="match status" value="1"/>
</dbReference>
<sequence>MAQTVSVIVGAEDRARLAALLSDRNRPLKHVQRANIIVLSAERLPVQEVARRAGVSRPAVWRWQVRYAEQGVDGLLRDKTRKPGRAPLPTTTVAKVLALTCSEPPGAVTHWTGRAMAKTVGISLRAVQRIWEANRLQPHRLRTFKRSSDPAFAAKVEDIVGLYMDPPCHAVVLSIDEKSQIQALDRTQPGLPLKPGKCGTMTHDYKRNGTTTLFAALNTLDGTVVGRCMPKHTHKEFIKFLAAVERDVPAGKVIHAIVDNYATHTHPKVLAWLADHPRWVFHFTPKSASWINAVEGFFSIITRRSIRRGVFKSVADLQDAIARYIRAHNKAAKPFVWTKPADGIFAKLDRLPAPSE</sequence>
<evidence type="ECO:0000313" key="4">
    <source>
        <dbReference type="Proteomes" id="UP000298774"/>
    </source>
</evidence>
<reference evidence="3 4" key="1">
    <citation type="submission" date="2018-09" db="EMBL/GenBank/DDBJ databases">
        <title>Whole genome based analysis of evolution and adaptive divergence in Indian and Brazilian strains of Azospirillum brasilense.</title>
        <authorList>
            <person name="Singh C."/>
            <person name="Tripathi A.K."/>
        </authorList>
    </citation>
    <scope>NUCLEOTIDE SEQUENCE [LARGE SCALE GENOMIC DNA]</scope>
    <source>
        <strain evidence="3 4">MTCC4038</strain>
        <plasmid evidence="3 4">p1</plasmid>
    </source>
</reference>
<dbReference type="InterPro" id="IPR052702">
    <property type="entry name" value="MscS-like_channel"/>
</dbReference>
<dbReference type="GO" id="GO:0003676">
    <property type="term" value="F:nucleic acid binding"/>
    <property type="evidence" value="ECO:0007669"/>
    <property type="project" value="InterPro"/>
</dbReference>
<dbReference type="PANTHER" id="PTHR30347">
    <property type="entry name" value="POTASSIUM CHANNEL RELATED"/>
    <property type="match status" value="1"/>
</dbReference>
<dbReference type="PANTHER" id="PTHR30347:SF1">
    <property type="entry name" value="MECHANOSENSITIVE CHANNEL MSCK"/>
    <property type="match status" value="1"/>
</dbReference>
<keyword evidence="3" id="KW-0614">Plasmid</keyword>
<name>A0A0N7I8C3_AZOBR</name>
<dbReference type="InterPro" id="IPR036397">
    <property type="entry name" value="RNaseH_sf"/>
</dbReference>
<dbReference type="EMBL" id="JAWXYC010000003">
    <property type="protein sequence ID" value="MDX5951486.1"/>
    <property type="molecule type" value="Genomic_DNA"/>
</dbReference>
<organism evidence="3 4">
    <name type="scientific">Azospirillum brasilense</name>
    <dbReference type="NCBI Taxonomy" id="192"/>
    <lineage>
        <taxon>Bacteria</taxon>
        <taxon>Pseudomonadati</taxon>
        <taxon>Pseudomonadota</taxon>
        <taxon>Alphaproteobacteria</taxon>
        <taxon>Rhodospirillales</taxon>
        <taxon>Azospirillaceae</taxon>
        <taxon>Azospirillum</taxon>
    </lineage>
</organism>
<dbReference type="GeneID" id="56452930"/>